<feature type="non-terminal residue" evidence="1">
    <location>
        <position position="106"/>
    </location>
</feature>
<evidence type="ECO:0000313" key="2">
    <source>
        <dbReference type="Proteomes" id="UP000663844"/>
    </source>
</evidence>
<dbReference type="AlphaFoldDB" id="A0A820R0W5"/>
<proteinExistence type="predicted"/>
<gene>
    <name evidence="1" type="ORF">OXD698_LOCUS53364</name>
</gene>
<dbReference type="EMBL" id="CAJOAZ010030480">
    <property type="protein sequence ID" value="CAF4433279.1"/>
    <property type="molecule type" value="Genomic_DNA"/>
</dbReference>
<dbReference type="Proteomes" id="UP000663844">
    <property type="component" value="Unassembled WGS sequence"/>
</dbReference>
<evidence type="ECO:0000313" key="1">
    <source>
        <dbReference type="EMBL" id="CAF4433279.1"/>
    </source>
</evidence>
<name>A0A820R0W5_9BILA</name>
<protein>
    <submittedName>
        <fullName evidence="1">Uncharacterized protein</fullName>
    </submittedName>
</protein>
<dbReference type="SUPFAM" id="SSF46966">
    <property type="entry name" value="Spectrin repeat"/>
    <property type="match status" value="1"/>
</dbReference>
<feature type="non-terminal residue" evidence="1">
    <location>
        <position position="1"/>
    </location>
</feature>
<accession>A0A820R0W5</accession>
<reference evidence="1" key="1">
    <citation type="submission" date="2021-02" db="EMBL/GenBank/DDBJ databases">
        <authorList>
            <person name="Nowell W R."/>
        </authorList>
    </citation>
    <scope>NUCLEOTIDE SEQUENCE</scope>
</reference>
<dbReference type="Gene3D" id="1.20.58.60">
    <property type="match status" value="1"/>
</dbReference>
<sequence>TELEQLQEQIEKRKERLNVLVHQRQEFDQASQRVTHWYEDKQRLFSFDQMIPLKINEIERIQKKFDDTLNELSSQRATLENITKLSHEIKQGYSREGQNNLDLHID</sequence>
<comment type="caution">
    <text evidence="1">The sequence shown here is derived from an EMBL/GenBank/DDBJ whole genome shotgun (WGS) entry which is preliminary data.</text>
</comment>
<organism evidence="1 2">
    <name type="scientific">Adineta steineri</name>
    <dbReference type="NCBI Taxonomy" id="433720"/>
    <lineage>
        <taxon>Eukaryota</taxon>
        <taxon>Metazoa</taxon>
        <taxon>Spiralia</taxon>
        <taxon>Gnathifera</taxon>
        <taxon>Rotifera</taxon>
        <taxon>Eurotatoria</taxon>
        <taxon>Bdelloidea</taxon>
        <taxon>Adinetida</taxon>
        <taxon>Adinetidae</taxon>
        <taxon>Adineta</taxon>
    </lineage>
</organism>